<evidence type="ECO:0000256" key="3">
    <source>
        <dbReference type="ARBA" id="ARBA00022898"/>
    </source>
</evidence>
<dbReference type="InterPro" id="IPR015424">
    <property type="entry name" value="PyrdxlP-dep_Trfase"/>
</dbReference>
<dbReference type="InterPro" id="IPR015422">
    <property type="entry name" value="PyrdxlP-dep_Trfase_small"/>
</dbReference>
<reference evidence="5 8" key="2">
    <citation type="submission" date="2019-07" db="EMBL/GenBank/DDBJ databases">
        <title>Whole genome shotgun sequence of Myxococcus fulvus NBRC 100333.</title>
        <authorList>
            <person name="Hosoyama A."/>
            <person name="Uohara A."/>
            <person name="Ohji S."/>
            <person name="Ichikawa N."/>
        </authorList>
    </citation>
    <scope>NUCLEOTIDE SEQUENCE [LARGE SCALE GENOMIC DNA]</scope>
    <source>
        <strain evidence="5 8">NBRC 100333</strain>
    </source>
</reference>
<dbReference type="Gene3D" id="3.90.1150.10">
    <property type="entry name" value="Aspartate Aminotransferase, domain 1"/>
    <property type="match status" value="1"/>
</dbReference>
<dbReference type="GO" id="GO:0008710">
    <property type="term" value="F:8-amino-7-oxononanoate synthase activity"/>
    <property type="evidence" value="ECO:0007669"/>
    <property type="project" value="TreeGrafter"/>
</dbReference>
<dbReference type="EMBL" id="BJXR01000065">
    <property type="protein sequence ID" value="GEN12632.1"/>
    <property type="molecule type" value="Genomic_DNA"/>
</dbReference>
<dbReference type="RefSeq" id="WP_046713950.1">
    <property type="nucleotide sequence ID" value="NZ_BJXR01000065.1"/>
</dbReference>
<feature type="domain" description="Aminotransferase class I/classII large" evidence="4">
    <location>
        <begin position="49"/>
        <end position="396"/>
    </location>
</feature>
<dbReference type="GO" id="GO:0009102">
    <property type="term" value="P:biotin biosynthetic process"/>
    <property type="evidence" value="ECO:0007669"/>
    <property type="project" value="TreeGrafter"/>
</dbReference>
<dbReference type="PANTHER" id="PTHR13693">
    <property type="entry name" value="CLASS II AMINOTRANSFERASE/8-AMINO-7-OXONONANOATE SYNTHASE"/>
    <property type="match status" value="1"/>
</dbReference>
<keyword evidence="7" id="KW-1185">Reference proteome</keyword>
<evidence type="ECO:0000313" key="7">
    <source>
        <dbReference type="Proteomes" id="UP000183760"/>
    </source>
</evidence>
<dbReference type="SUPFAM" id="SSF53383">
    <property type="entry name" value="PLP-dependent transferases"/>
    <property type="match status" value="1"/>
</dbReference>
<dbReference type="GO" id="GO:0030170">
    <property type="term" value="F:pyridoxal phosphate binding"/>
    <property type="evidence" value="ECO:0007669"/>
    <property type="project" value="InterPro"/>
</dbReference>
<keyword evidence="3" id="KW-0663">Pyridoxal phosphate</keyword>
<dbReference type="InterPro" id="IPR004839">
    <property type="entry name" value="Aminotransferase_I/II_large"/>
</dbReference>
<dbReference type="OrthoDB" id="9807157at2"/>
<dbReference type="Gene3D" id="3.40.640.10">
    <property type="entry name" value="Type I PLP-dependent aspartate aminotransferase-like (Major domain)"/>
    <property type="match status" value="1"/>
</dbReference>
<dbReference type="NCBIfam" id="NF005697">
    <property type="entry name" value="PRK07505.1"/>
    <property type="match status" value="1"/>
</dbReference>
<sequence>MELKNRYRNTESMIGHGNPSFTSAKEAGLLDLSVHNTGRGTLSLPDGREFINMCSCSYLGLDSHPDVLQGAIDVLQRERTLCMSISRLRIRLADLDALEEELSHRWRAKTIVTNSASSASAGLLPLIASGHLLPDGQKPILVFDKSAHFSMNLIKPICADETHVITAPHNDLDFLEDLCRKHARVAYVADGFYSMGGVAIVKDLFHLQDKYGLFLYFDDSHSLSIYGASGEGYVRATMGGEVNSRTIIIGSLGKGFGTAGGAVMLGPQQHADLVGRFAGPLGWSQSLSIPAIGASLASARLHGGADLAERQRALRANVRFFDERVPTRTSGEDFPIKIIDVGPEPLAVERSRRLMAAGFYSSAVFFPIVPKGRAGLRIMLRSNLSTEDLQRLCDAVLELAAPGTSEPLAS</sequence>
<evidence type="ECO:0000313" key="6">
    <source>
        <dbReference type="EMBL" id="SET83694.1"/>
    </source>
</evidence>
<dbReference type="Pfam" id="PF00155">
    <property type="entry name" value="Aminotran_1_2"/>
    <property type="match status" value="1"/>
</dbReference>
<reference evidence="6 7" key="1">
    <citation type="submission" date="2016-10" db="EMBL/GenBank/DDBJ databases">
        <authorList>
            <person name="Varghese N."/>
            <person name="Submissions S."/>
        </authorList>
    </citation>
    <scope>NUCLEOTIDE SEQUENCE [LARGE SCALE GENOMIC DNA]</scope>
    <source>
        <strain evidence="6 7">DSM 16525</strain>
    </source>
</reference>
<protein>
    <submittedName>
        <fullName evidence="5">7-keto-8-aminopelargonate synthetase</fullName>
    </submittedName>
</protein>
<dbReference type="Proteomes" id="UP000183760">
    <property type="component" value="Unassembled WGS sequence"/>
</dbReference>
<dbReference type="InterPro" id="IPR015421">
    <property type="entry name" value="PyrdxlP-dep_Trfase_major"/>
</dbReference>
<dbReference type="Proteomes" id="UP000321514">
    <property type="component" value="Unassembled WGS sequence"/>
</dbReference>
<accession>A0A511TGZ3</accession>
<dbReference type="InterPro" id="IPR050087">
    <property type="entry name" value="AON_synthase_class-II"/>
</dbReference>
<gene>
    <name evidence="5" type="ORF">MFU01_76690</name>
    <name evidence="6" type="ORF">SAMN05443572_103435</name>
</gene>
<evidence type="ECO:0000259" key="4">
    <source>
        <dbReference type="Pfam" id="PF00155"/>
    </source>
</evidence>
<dbReference type="PANTHER" id="PTHR13693:SF100">
    <property type="entry name" value="8-AMINO-7-OXONONANOATE SYNTHASE"/>
    <property type="match status" value="1"/>
</dbReference>
<evidence type="ECO:0000313" key="8">
    <source>
        <dbReference type="Proteomes" id="UP000321514"/>
    </source>
</evidence>
<comment type="cofactor">
    <cofactor evidence="1">
        <name>pyridoxal 5'-phosphate</name>
        <dbReference type="ChEBI" id="CHEBI:597326"/>
    </cofactor>
</comment>
<organism evidence="5 8">
    <name type="scientific">Myxococcus fulvus</name>
    <dbReference type="NCBI Taxonomy" id="33"/>
    <lineage>
        <taxon>Bacteria</taxon>
        <taxon>Pseudomonadati</taxon>
        <taxon>Myxococcota</taxon>
        <taxon>Myxococcia</taxon>
        <taxon>Myxococcales</taxon>
        <taxon>Cystobacterineae</taxon>
        <taxon>Myxococcaceae</taxon>
        <taxon>Myxococcus</taxon>
    </lineage>
</organism>
<comment type="caution">
    <text evidence="5">The sequence shown here is derived from an EMBL/GenBank/DDBJ whole genome shotgun (WGS) entry which is preliminary data.</text>
</comment>
<dbReference type="AlphaFoldDB" id="A0A511TGZ3"/>
<dbReference type="STRING" id="1334629.MFUL124B02_23095"/>
<keyword evidence="2" id="KW-0808">Transferase</keyword>
<evidence type="ECO:0000256" key="1">
    <source>
        <dbReference type="ARBA" id="ARBA00001933"/>
    </source>
</evidence>
<name>A0A511TGZ3_MYXFU</name>
<dbReference type="EMBL" id="FOIB01000003">
    <property type="protein sequence ID" value="SET83694.1"/>
    <property type="molecule type" value="Genomic_DNA"/>
</dbReference>
<proteinExistence type="predicted"/>
<evidence type="ECO:0000256" key="2">
    <source>
        <dbReference type="ARBA" id="ARBA00022679"/>
    </source>
</evidence>
<evidence type="ECO:0000313" key="5">
    <source>
        <dbReference type="EMBL" id="GEN12632.1"/>
    </source>
</evidence>